<dbReference type="Proteomes" id="UP001143480">
    <property type="component" value="Unassembled WGS sequence"/>
</dbReference>
<evidence type="ECO:0000256" key="1">
    <source>
        <dbReference type="SAM" id="MobiDB-lite"/>
    </source>
</evidence>
<evidence type="ECO:0000313" key="3">
    <source>
        <dbReference type="Proteomes" id="UP001143480"/>
    </source>
</evidence>
<name>A0A9W6KEC3_9ACTN</name>
<proteinExistence type="predicted"/>
<keyword evidence="3" id="KW-1185">Reference proteome</keyword>
<feature type="region of interest" description="Disordered" evidence="1">
    <location>
        <begin position="391"/>
        <end position="446"/>
    </location>
</feature>
<dbReference type="AlphaFoldDB" id="A0A9W6KEC3"/>
<comment type="caution">
    <text evidence="2">The sequence shown here is derived from an EMBL/GenBank/DDBJ whole genome shotgun (WGS) entry which is preliminary data.</text>
</comment>
<evidence type="ECO:0000313" key="2">
    <source>
        <dbReference type="EMBL" id="GLK98730.1"/>
    </source>
</evidence>
<accession>A0A9W6KEC3</accession>
<dbReference type="EMBL" id="BSFP01000002">
    <property type="protein sequence ID" value="GLK98730.1"/>
    <property type="molecule type" value="Genomic_DNA"/>
</dbReference>
<protein>
    <submittedName>
        <fullName evidence="2">Uncharacterized protein</fullName>
    </submittedName>
</protein>
<gene>
    <name evidence="2" type="ORF">GCM10017581_004710</name>
</gene>
<feature type="compositionally biased region" description="Polar residues" evidence="1">
    <location>
        <begin position="434"/>
        <end position="446"/>
    </location>
</feature>
<organism evidence="2 3">
    <name type="scientific">Dactylosporangium matsuzakiense</name>
    <dbReference type="NCBI Taxonomy" id="53360"/>
    <lineage>
        <taxon>Bacteria</taxon>
        <taxon>Bacillati</taxon>
        <taxon>Actinomycetota</taxon>
        <taxon>Actinomycetes</taxon>
        <taxon>Micromonosporales</taxon>
        <taxon>Micromonosporaceae</taxon>
        <taxon>Dactylosporangium</taxon>
    </lineage>
</organism>
<reference evidence="2" key="1">
    <citation type="journal article" date="2014" name="Int. J. Syst. Evol. Microbiol.">
        <title>Complete genome sequence of Corynebacterium casei LMG S-19264T (=DSM 44701T), isolated from a smear-ripened cheese.</title>
        <authorList>
            <consortium name="US DOE Joint Genome Institute (JGI-PGF)"/>
            <person name="Walter F."/>
            <person name="Albersmeier A."/>
            <person name="Kalinowski J."/>
            <person name="Ruckert C."/>
        </authorList>
    </citation>
    <scope>NUCLEOTIDE SEQUENCE</scope>
    <source>
        <strain evidence="2">VKM Ac-1321</strain>
    </source>
</reference>
<reference evidence="2" key="2">
    <citation type="submission" date="2023-01" db="EMBL/GenBank/DDBJ databases">
        <authorList>
            <person name="Sun Q."/>
            <person name="Evtushenko L."/>
        </authorList>
    </citation>
    <scope>NUCLEOTIDE SEQUENCE</scope>
    <source>
        <strain evidence="2">VKM Ac-1321</strain>
    </source>
</reference>
<sequence length="446" mass="48053">MPGEITRQEASPVSDSAFQDWLVSDSWQDYRQQRAIREIESSLDGQRAESRALRSQLSRLQGSLEQRLSRLIRSFDAFVELSDRRAELAGFDEAARVRYRMRQVLAFRAGAAAALPATLEDVDGYWLAPAAAAVAAITRGDDPAAELARAAERDHRRTALLLVMSGADVDVRWVSAAFSELLADTQVTVAERALWVAAADGHLGDAALEVVTARLRALVAGLGDERRADLDRWITERVHAQPVTRLTSSADRRAVVALTAASRLAALRDWAREPASPAADSQSLAALEALLPGLVDEGSDEEAATLHRIKELRAVIDDREIAPAARWSDPVELPLTLLVADAFGEAPGPRALARRVLRDRVLAVGEALRAETDVPDPQEQSVAVEGQTVRVRTNGAPPPTSTHCTGRSRRATPSGHRRCGSGTPGSAPRPCCSSARSQCPSDSPSS</sequence>
<feature type="compositionally biased region" description="Basic residues" evidence="1">
    <location>
        <begin position="406"/>
        <end position="419"/>
    </location>
</feature>